<dbReference type="InParanoid" id="A0A420WKU7"/>
<dbReference type="SFLD" id="SFLDG01136">
    <property type="entry name" value="C1.6:_Phosphoserine_Phosphatas"/>
    <property type="match status" value="1"/>
</dbReference>
<dbReference type="SFLD" id="SFLDG01137">
    <property type="entry name" value="C1.6.1:_Phosphoserine_Phosphat"/>
    <property type="match status" value="1"/>
</dbReference>
<keyword evidence="10" id="KW-0718">Serine biosynthesis</keyword>
<dbReference type="NCBIfam" id="TIGR01488">
    <property type="entry name" value="HAD-SF-IB"/>
    <property type="match status" value="1"/>
</dbReference>
<evidence type="ECO:0000256" key="14">
    <source>
        <dbReference type="PIRSR" id="PIRSR604469-1"/>
    </source>
</evidence>
<comment type="pathway">
    <text evidence="2">Amino-acid biosynthesis; L-serine biosynthesis; L-serine from 3-phospho-D-glycerate: step 3/3.</text>
</comment>
<dbReference type="SFLD" id="SFLDS00003">
    <property type="entry name" value="Haloacid_Dehalogenase"/>
    <property type="match status" value="1"/>
</dbReference>
<dbReference type="NCBIfam" id="TIGR00338">
    <property type="entry name" value="serB"/>
    <property type="match status" value="1"/>
</dbReference>
<evidence type="ECO:0000256" key="7">
    <source>
        <dbReference type="ARBA" id="ARBA00022723"/>
    </source>
</evidence>
<comment type="caution">
    <text evidence="15">The sequence shown here is derived from an EMBL/GenBank/DDBJ whole genome shotgun (WGS) entry which is preliminary data.</text>
</comment>
<evidence type="ECO:0000313" key="15">
    <source>
        <dbReference type="EMBL" id="RKQ71671.1"/>
    </source>
</evidence>
<dbReference type="UniPathway" id="UPA00135">
    <property type="reaction ID" value="UER00198"/>
</dbReference>
<evidence type="ECO:0000256" key="8">
    <source>
        <dbReference type="ARBA" id="ARBA00022801"/>
    </source>
</evidence>
<evidence type="ECO:0000256" key="1">
    <source>
        <dbReference type="ARBA" id="ARBA00001946"/>
    </source>
</evidence>
<comment type="similarity">
    <text evidence="3">Belongs to the HAD-like hydrolase superfamily. SerB family.</text>
</comment>
<dbReference type="InterPro" id="IPR050582">
    <property type="entry name" value="HAD-like_SerB"/>
</dbReference>
<dbReference type="SUPFAM" id="SSF56784">
    <property type="entry name" value="HAD-like"/>
    <property type="match status" value="1"/>
</dbReference>
<name>A0A420WKU7_9PROT</name>
<evidence type="ECO:0000256" key="9">
    <source>
        <dbReference type="ARBA" id="ARBA00022842"/>
    </source>
</evidence>
<keyword evidence="9" id="KW-0460">Magnesium</keyword>
<protein>
    <recommendedName>
        <fullName evidence="5">Phosphoserine phosphatase</fullName>
        <ecNumber evidence="4">3.1.3.3</ecNumber>
    </recommendedName>
    <alternativeName>
        <fullName evidence="11">O-phosphoserine phosphohydrolase</fullName>
    </alternativeName>
</protein>
<evidence type="ECO:0000256" key="4">
    <source>
        <dbReference type="ARBA" id="ARBA00012640"/>
    </source>
</evidence>
<evidence type="ECO:0000256" key="11">
    <source>
        <dbReference type="ARBA" id="ARBA00031693"/>
    </source>
</evidence>
<reference evidence="15 16" key="1">
    <citation type="submission" date="2018-10" db="EMBL/GenBank/DDBJ databases">
        <title>Genomic Encyclopedia of Type Strains, Phase IV (KMG-IV): sequencing the most valuable type-strain genomes for metagenomic binning, comparative biology and taxonomic classification.</title>
        <authorList>
            <person name="Goeker M."/>
        </authorList>
    </citation>
    <scope>NUCLEOTIDE SEQUENCE [LARGE SCALE GENOMIC DNA]</scope>
    <source>
        <strain evidence="15 16">DSM 22008</strain>
    </source>
</reference>
<evidence type="ECO:0000256" key="3">
    <source>
        <dbReference type="ARBA" id="ARBA00009184"/>
    </source>
</evidence>
<dbReference type="SFLD" id="SFLDF00029">
    <property type="entry name" value="phosphoserine_phosphatase"/>
    <property type="match status" value="1"/>
</dbReference>
<dbReference type="InterPro" id="IPR004469">
    <property type="entry name" value="PSP"/>
</dbReference>
<evidence type="ECO:0000256" key="5">
    <source>
        <dbReference type="ARBA" id="ARBA00015196"/>
    </source>
</evidence>
<dbReference type="GO" id="GO:0000287">
    <property type="term" value="F:magnesium ion binding"/>
    <property type="evidence" value="ECO:0007669"/>
    <property type="project" value="TreeGrafter"/>
</dbReference>
<dbReference type="RefSeq" id="WP_121099425.1">
    <property type="nucleotide sequence ID" value="NZ_RBII01000001.1"/>
</dbReference>
<organism evidence="15 16">
    <name type="scientific">Litorimonas taeanensis</name>
    <dbReference type="NCBI Taxonomy" id="568099"/>
    <lineage>
        <taxon>Bacteria</taxon>
        <taxon>Pseudomonadati</taxon>
        <taxon>Pseudomonadota</taxon>
        <taxon>Alphaproteobacteria</taxon>
        <taxon>Maricaulales</taxon>
        <taxon>Robiginitomaculaceae</taxon>
    </lineage>
</organism>
<sequence length="294" mass="31852">MADAIDQILTLVLQKTDETQLRTLLSAFELQDITILSEGRAAEGIAPCTLSKTQIDAVLEAESLIADYALQPHLGRQKQLLICDMDSTLIGQECIDELADFAGFKDRVSAITERAMRGEIGFDGALKDRVALLEGLPLEDLQRCFDERIKVNEGARTLCATMKANGANTVIVSGGFTFFSSRVAETIGFEHHHANVLLENETALTGKVQMPILGREAKLERLQEYSAPYGGTDHAIAIGDGANDLAMITASGLGIAYYAKPAVAAAAHCAINHTDLRTALYFQGYKESDFIERG</sequence>
<keyword evidence="8" id="KW-0378">Hydrolase</keyword>
<dbReference type="FunCoup" id="A0A420WKU7">
    <property type="interactions" value="431"/>
</dbReference>
<dbReference type="Pfam" id="PF12710">
    <property type="entry name" value="HAD"/>
    <property type="match status" value="1"/>
</dbReference>
<evidence type="ECO:0000256" key="13">
    <source>
        <dbReference type="ARBA" id="ARBA00048523"/>
    </source>
</evidence>
<dbReference type="InterPro" id="IPR036412">
    <property type="entry name" value="HAD-like_sf"/>
</dbReference>
<proteinExistence type="inferred from homology"/>
<dbReference type="PANTHER" id="PTHR43344">
    <property type="entry name" value="PHOSPHOSERINE PHOSPHATASE"/>
    <property type="match status" value="1"/>
</dbReference>
<evidence type="ECO:0000256" key="10">
    <source>
        <dbReference type="ARBA" id="ARBA00023299"/>
    </source>
</evidence>
<keyword evidence="16" id="KW-1185">Reference proteome</keyword>
<feature type="active site" description="Proton donor" evidence="14">
    <location>
        <position position="86"/>
    </location>
</feature>
<evidence type="ECO:0000313" key="16">
    <source>
        <dbReference type="Proteomes" id="UP000282211"/>
    </source>
</evidence>
<dbReference type="GO" id="GO:0005737">
    <property type="term" value="C:cytoplasm"/>
    <property type="evidence" value="ECO:0007669"/>
    <property type="project" value="TreeGrafter"/>
</dbReference>
<dbReference type="GO" id="GO:0036424">
    <property type="term" value="F:L-phosphoserine phosphatase activity"/>
    <property type="evidence" value="ECO:0007669"/>
    <property type="project" value="InterPro"/>
</dbReference>
<dbReference type="Proteomes" id="UP000282211">
    <property type="component" value="Unassembled WGS sequence"/>
</dbReference>
<dbReference type="InterPro" id="IPR023214">
    <property type="entry name" value="HAD_sf"/>
</dbReference>
<dbReference type="GO" id="GO:0006564">
    <property type="term" value="P:L-serine biosynthetic process"/>
    <property type="evidence" value="ECO:0007669"/>
    <property type="project" value="UniProtKB-KW"/>
</dbReference>
<keyword evidence="7" id="KW-0479">Metal-binding</keyword>
<evidence type="ECO:0000256" key="2">
    <source>
        <dbReference type="ARBA" id="ARBA00005135"/>
    </source>
</evidence>
<accession>A0A420WKU7</accession>
<evidence type="ECO:0000256" key="6">
    <source>
        <dbReference type="ARBA" id="ARBA00022605"/>
    </source>
</evidence>
<dbReference type="PANTHER" id="PTHR43344:SF2">
    <property type="entry name" value="PHOSPHOSERINE PHOSPHATASE"/>
    <property type="match status" value="1"/>
</dbReference>
<dbReference type="Gene3D" id="3.40.50.1000">
    <property type="entry name" value="HAD superfamily/HAD-like"/>
    <property type="match status" value="1"/>
</dbReference>
<dbReference type="EMBL" id="RBII01000001">
    <property type="protein sequence ID" value="RKQ71671.1"/>
    <property type="molecule type" value="Genomic_DNA"/>
</dbReference>
<feature type="active site" description="Nucleophile" evidence="14">
    <location>
        <position position="84"/>
    </location>
</feature>
<evidence type="ECO:0000256" key="12">
    <source>
        <dbReference type="ARBA" id="ARBA00048138"/>
    </source>
</evidence>
<keyword evidence="6" id="KW-0028">Amino-acid biosynthesis</keyword>
<dbReference type="EC" id="3.1.3.3" evidence="4"/>
<gene>
    <name evidence="15" type="ORF">DES40_0998</name>
</gene>
<comment type="cofactor">
    <cofactor evidence="1">
        <name>Mg(2+)</name>
        <dbReference type="ChEBI" id="CHEBI:18420"/>
    </cofactor>
</comment>
<comment type="catalytic activity">
    <reaction evidence="12">
        <text>O-phospho-L-serine + H2O = L-serine + phosphate</text>
        <dbReference type="Rhea" id="RHEA:21208"/>
        <dbReference type="ChEBI" id="CHEBI:15377"/>
        <dbReference type="ChEBI" id="CHEBI:33384"/>
        <dbReference type="ChEBI" id="CHEBI:43474"/>
        <dbReference type="ChEBI" id="CHEBI:57524"/>
        <dbReference type="EC" id="3.1.3.3"/>
    </reaction>
</comment>
<comment type="catalytic activity">
    <reaction evidence="13">
        <text>O-phospho-D-serine + H2O = D-serine + phosphate</text>
        <dbReference type="Rhea" id="RHEA:24873"/>
        <dbReference type="ChEBI" id="CHEBI:15377"/>
        <dbReference type="ChEBI" id="CHEBI:35247"/>
        <dbReference type="ChEBI" id="CHEBI:43474"/>
        <dbReference type="ChEBI" id="CHEBI:58680"/>
        <dbReference type="EC" id="3.1.3.3"/>
    </reaction>
</comment>
<dbReference type="AlphaFoldDB" id="A0A420WKU7"/>
<dbReference type="OrthoDB" id="9792539at2"/>